<organism evidence="2 3">
    <name type="scientific">Steroidobacter flavus</name>
    <dbReference type="NCBI Taxonomy" id="1842136"/>
    <lineage>
        <taxon>Bacteria</taxon>
        <taxon>Pseudomonadati</taxon>
        <taxon>Pseudomonadota</taxon>
        <taxon>Gammaproteobacteria</taxon>
        <taxon>Steroidobacterales</taxon>
        <taxon>Steroidobacteraceae</taxon>
        <taxon>Steroidobacter</taxon>
    </lineage>
</organism>
<dbReference type="SUPFAM" id="SSF55486">
    <property type="entry name" value="Metalloproteases ('zincins'), catalytic domain"/>
    <property type="match status" value="1"/>
</dbReference>
<keyword evidence="1" id="KW-0732">Signal</keyword>
<dbReference type="RefSeq" id="WP_380599451.1">
    <property type="nucleotide sequence ID" value="NZ_JBHSDU010000003.1"/>
</dbReference>
<protein>
    <submittedName>
        <fullName evidence="2">Uncharacterized protein</fullName>
    </submittedName>
</protein>
<dbReference type="Gene3D" id="3.40.390.10">
    <property type="entry name" value="Collagenase (Catalytic Domain)"/>
    <property type="match status" value="1"/>
</dbReference>
<evidence type="ECO:0000313" key="2">
    <source>
        <dbReference type="EMBL" id="MFC4311266.1"/>
    </source>
</evidence>
<feature type="signal peptide" evidence="1">
    <location>
        <begin position="1"/>
        <end position="26"/>
    </location>
</feature>
<keyword evidence="3" id="KW-1185">Reference proteome</keyword>
<dbReference type="Proteomes" id="UP001595904">
    <property type="component" value="Unassembled WGS sequence"/>
</dbReference>
<proteinExistence type="predicted"/>
<feature type="chain" id="PRO_5045731084" evidence="1">
    <location>
        <begin position="27"/>
        <end position="255"/>
    </location>
</feature>
<dbReference type="EMBL" id="JBHSDU010000003">
    <property type="protein sequence ID" value="MFC4311266.1"/>
    <property type="molecule type" value="Genomic_DNA"/>
</dbReference>
<sequence length="255" mass="28892">MTKLRRAMIGSLVCILLIAFNLTAEAAGAKTASAPEPSFRDPPRAYERHARKFNIYVERSLLAGDAKLADEALGKLERSVAEVFAALPERAASELKNLRFYLLWGTDAPEGGRDSGMSYIRRGEPLNYPKLDPEWNHVVVVYSAVNLMYLDSTWTKKALMHELAHAWHITHWPEKHPPILNAYQAAKAEGRYRQIKDRKGKVIPEAYALTNQLEYFAELSAMYFVGGNYFPFDRAGVTNYDPTGARMVRDLWNVK</sequence>
<dbReference type="InterPro" id="IPR024079">
    <property type="entry name" value="MetalloPept_cat_dom_sf"/>
</dbReference>
<evidence type="ECO:0000313" key="3">
    <source>
        <dbReference type="Proteomes" id="UP001595904"/>
    </source>
</evidence>
<gene>
    <name evidence="2" type="ORF">ACFPN2_19360</name>
</gene>
<accession>A0ABV8SUM8</accession>
<reference evidence="3" key="1">
    <citation type="journal article" date="2019" name="Int. J. Syst. Evol. Microbiol.">
        <title>The Global Catalogue of Microorganisms (GCM) 10K type strain sequencing project: providing services to taxonomists for standard genome sequencing and annotation.</title>
        <authorList>
            <consortium name="The Broad Institute Genomics Platform"/>
            <consortium name="The Broad Institute Genome Sequencing Center for Infectious Disease"/>
            <person name="Wu L."/>
            <person name="Ma J."/>
        </authorList>
    </citation>
    <scope>NUCLEOTIDE SEQUENCE [LARGE SCALE GENOMIC DNA]</scope>
    <source>
        <strain evidence="3">CGMCC 1.10759</strain>
    </source>
</reference>
<comment type="caution">
    <text evidence="2">The sequence shown here is derived from an EMBL/GenBank/DDBJ whole genome shotgun (WGS) entry which is preliminary data.</text>
</comment>
<name>A0ABV8SUM8_9GAMM</name>
<evidence type="ECO:0000256" key="1">
    <source>
        <dbReference type="SAM" id="SignalP"/>
    </source>
</evidence>